<dbReference type="NCBIfam" id="TIGR00104">
    <property type="entry name" value="tRNA_TsaA"/>
    <property type="match status" value="1"/>
</dbReference>
<accession>A0ABT4XVJ2</accession>
<dbReference type="InterPro" id="IPR036413">
    <property type="entry name" value="YaeB-like_sf"/>
</dbReference>
<dbReference type="PANTHER" id="PTHR12818:SF0">
    <property type="entry name" value="TRNA (ADENINE(37)-N6)-METHYLTRANSFERASE"/>
    <property type="match status" value="1"/>
</dbReference>
<dbReference type="RefSeq" id="WP_271433300.1">
    <property type="nucleotide sequence ID" value="NZ_JAQIOY010000006.1"/>
</dbReference>
<dbReference type="Proteomes" id="UP001210720">
    <property type="component" value="Unassembled WGS sequence"/>
</dbReference>
<dbReference type="InterPro" id="IPR036414">
    <property type="entry name" value="YaeB_N_sf"/>
</dbReference>
<dbReference type="Gene3D" id="2.40.30.70">
    <property type="entry name" value="YaeB-like"/>
    <property type="match status" value="1"/>
</dbReference>
<dbReference type="SUPFAM" id="SSF118196">
    <property type="entry name" value="YaeB-like"/>
    <property type="match status" value="1"/>
</dbReference>
<dbReference type="EMBL" id="JAQIOY010000006">
    <property type="protein sequence ID" value="MDA7425943.1"/>
    <property type="molecule type" value="Genomic_DNA"/>
</dbReference>
<dbReference type="InterPro" id="IPR040372">
    <property type="entry name" value="YaeB-like"/>
</dbReference>
<dbReference type="PANTHER" id="PTHR12818">
    <property type="entry name" value="TRNA (ADENINE(37)-N6)-METHYLTRANSFERASE"/>
    <property type="match status" value="1"/>
</dbReference>
<dbReference type="Pfam" id="PF01980">
    <property type="entry name" value="TrmO_N"/>
    <property type="match status" value="1"/>
</dbReference>
<keyword evidence="5" id="KW-1185">Reference proteome</keyword>
<proteinExistence type="inferred from homology"/>
<keyword evidence="1" id="KW-0949">S-adenosyl-L-methionine</keyword>
<dbReference type="CDD" id="cd09281">
    <property type="entry name" value="UPF0066"/>
    <property type="match status" value="1"/>
</dbReference>
<gene>
    <name evidence="4" type="primary">tsaA</name>
    <name evidence="4" type="ORF">PFY00_14510</name>
</gene>
<dbReference type="PROSITE" id="PS51668">
    <property type="entry name" value="TSAA_2"/>
    <property type="match status" value="1"/>
</dbReference>
<reference evidence="4 5" key="1">
    <citation type="submission" date="2023-01" db="EMBL/GenBank/DDBJ databases">
        <title>Thalassococcus onchidii sp. nov., isolated from a marine invertebrate from the South China Sea.</title>
        <authorList>
            <person name="Xu S."/>
            <person name="Liu Z."/>
            <person name="Xu Y."/>
        </authorList>
    </citation>
    <scope>NUCLEOTIDE SEQUENCE [LARGE SCALE GENOMIC DNA]</scope>
    <source>
        <strain evidence="4 5">KCTC 32084</strain>
    </source>
</reference>
<evidence type="ECO:0000313" key="5">
    <source>
        <dbReference type="Proteomes" id="UP001210720"/>
    </source>
</evidence>
<dbReference type="InterPro" id="IPR023370">
    <property type="entry name" value="TrmO-like_N"/>
</dbReference>
<evidence type="ECO:0000256" key="2">
    <source>
        <dbReference type="ARBA" id="ARBA00033753"/>
    </source>
</evidence>
<comment type="caution">
    <text evidence="4">The sequence shown here is derived from an EMBL/GenBank/DDBJ whole genome shotgun (WGS) entry which is preliminary data.</text>
</comment>
<comment type="similarity">
    <text evidence="2">Belongs to the tRNA methyltransferase O family.</text>
</comment>
<evidence type="ECO:0000256" key="1">
    <source>
        <dbReference type="ARBA" id="ARBA00022691"/>
    </source>
</evidence>
<evidence type="ECO:0000259" key="3">
    <source>
        <dbReference type="PROSITE" id="PS51668"/>
    </source>
</evidence>
<sequence>MSQEDALRPGEQRLAIAPDDDAALRFIGHIETPFPERADCPRQGSEEGPECTLVLKSDYAPALLGLEGFDRIEVLYWLHRARRDLLTQNPGQDGVFRGTFSLRSPLRPNPIGTSVVRLIRAEGCRVTVRGLDCLDQTPLLDIKPYRCDYAPLAKGKNIKVK</sequence>
<organism evidence="4 5">
    <name type="scientific">Thalassococcus lentus</name>
    <dbReference type="NCBI Taxonomy" id="1210524"/>
    <lineage>
        <taxon>Bacteria</taxon>
        <taxon>Pseudomonadati</taxon>
        <taxon>Pseudomonadota</taxon>
        <taxon>Alphaproteobacteria</taxon>
        <taxon>Rhodobacterales</taxon>
        <taxon>Roseobacteraceae</taxon>
        <taxon>Thalassococcus</taxon>
    </lineage>
</organism>
<name>A0ABT4XVJ2_9RHOB</name>
<evidence type="ECO:0000313" key="4">
    <source>
        <dbReference type="EMBL" id="MDA7425943.1"/>
    </source>
</evidence>
<feature type="domain" description="TsaA-like" evidence="3">
    <location>
        <begin position="24"/>
        <end position="154"/>
    </location>
</feature>
<protein>
    <submittedName>
        <fullName evidence="4">tRNA (N6-threonylcarbamoyladenosine(37)-N6)-methyltransferase TrmO</fullName>
    </submittedName>
</protein>